<dbReference type="RefSeq" id="WP_205106272.1">
    <property type="nucleotide sequence ID" value="NZ_BAAAHT010000001.1"/>
</dbReference>
<feature type="compositionally biased region" description="Acidic residues" evidence="1">
    <location>
        <begin position="612"/>
        <end position="628"/>
    </location>
</feature>
<dbReference type="InterPro" id="IPR027417">
    <property type="entry name" value="P-loop_NTPase"/>
</dbReference>
<dbReference type="InterPro" id="IPR051162">
    <property type="entry name" value="T4SS_component"/>
</dbReference>
<dbReference type="Proteomes" id="UP000776164">
    <property type="component" value="Unassembled WGS sequence"/>
</dbReference>
<evidence type="ECO:0000313" key="3">
    <source>
        <dbReference type="EMBL" id="MBM7470529.1"/>
    </source>
</evidence>
<dbReference type="PANTHER" id="PTHR30121">
    <property type="entry name" value="UNCHARACTERIZED PROTEIN YJGR-RELATED"/>
    <property type="match status" value="1"/>
</dbReference>
<feature type="transmembrane region" description="Helical" evidence="2">
    <location>
        <begin position="70"/>
        <end position="97"/>
    </location>
</feature>
<reference evidence="3 4" key="1">
    <citation type="submission" date="2021-01" db="EMBL/GenBank/DDBJ databases">
        <title>Sequencing the genomes of 1000 actinobacteria strains.</title>
        <authorList>
            <person name="Klenk H.-P."/>
        </authorList>
    </citation>
    <scope>NUCLEOTIDE SEQUENCE [LARGE SCALE GENOMIC DNA]</scope>
    <source>
        <strain evidence="3 4">DSM 13057</strain>
    </source>
</reference>
<dbReference type="PANTHER" id="PTHR30121:SF6">
    <property type="entry name" value="SLR6007 PROTEIN"/>
    <property type="match status" value="1"/>
</dbReference>
<keyword evidence="2" id="KW-0472">Membrane</keyword>
<proteinExistence type="predicted"/>
<feature type="region of interest" description="Disordered" evidence="1">
    <location>
        <begin position="605"/>
        <end position="628"/>
    </location>
</feature>
<name>A0ABS2L0F3_9MICO</name>
<keyword evidence="2" id="KW-0812">Transmembrane</keyword>
<organism evidence="3 4">
    <name type="scientific">Subtercola frigoramans</name>
    <dbReference type="NCBI Taxonomy" id="120298"/>
    <lineage>
        <taxon>Bacteria</taxon>
        <taxon>Bacillati</taxon>
        <taxon>Actinomycetota</taxon>
        <taxon>Actinomycetes</taxon>
        <taxon>Micrococcales</taxon>
        <taxon>Microbacteriaceae</taxon>
        <taxon>Subtercola</taxon>
    </lineage>
</organism>
<protein>
    <recommendedName>
        <fullName evidence="5">AAA+ ATPase domain-containing protein</fullName>
    </recommendedName>
</protein>
<dbReference type="SUPFAM" id="SSF52540">
    <property type="entry name" value="P-loop containing nucleoside triphosphate hydrolases"/>
    <property type="match status" value="1"/>
</dbReference>
<evidence type="ECO:0000313" key="4">
    <source>
        <dbReference type="Proteomes" id="UP000776164"/>
    </source>
</evidence>
<feature type="transmembrane region" description="Helical" evidence="2">
    <location>
        <begin position="25"/>
        <end position="49"/>
    </location>
</feature>
<gene>
    <name evidence="3" type="ORF">JOE66_000163</name>
</gene>
<dbReference type="Gene3D" id="3.40.50.300">
    <property type="entry name" value="P-loop containing nucleotide triphosphate hydrolases"/>
    <property type="match status" value="2"/>
</dbReference>
<keyword evidence="4" id="KW-1185">Reference proteome</keyword>
<accession>A0ABS2L0F3</accession>
<evidence type="ECO:0008006" key="5">
    <source>
        <dbReference type="Google" id="ProtNLM"/>
    </source>
</evidence>
<comment type="caution">
    <text evidence="3">The sequence shown here is derived from an EMBL/GenBank/DDBJ whole genome shotgun (WGS) entry which is preliminary data.</text>
</comment>
<evidence type="ECO:0000256" key="2">
    <source>
        <dbReference type="SAM" id="Phobius"/>
    </source>
</evidence>
<evidence type="ECO:0000256" key="1">
    <source>
        <dbReference type="SAM" id="MobiDB-lite"/>
    </source>
</evidence>
<dbReference type="EMBL" id="JAFBBU010000001">
    <property type="protein sequence ID" value="MBM7470529.1"/>
    <property type="molecule type" value="Genomic_DNA"/>
</dbReference>
<keyword evidence="2" id="KW-1133">Transmembrane helix</keyword>
<sequence length="628" mass="67972">MTATQASRSQTQQPVSDPVTDLAGAAIKVVVVALIVLIALPLLIPVGASRLTGDVLATKSRFWTVTRWQWLINTLGILIVLALLTVEGILLAGWVSSGAAAAFVTADGWQWQLLPMFGPWALVNFLFGVLLLPAAWSLSRRRIARLVRTRRISDVVRQERIEAARKRASDSSAARRIGVKLEGDTGRIVGASKRITTGPLPVGGGRQAFGIVNRVTVRTFADRFYDVRRVRDWVDDTGRHLVLPTTSSAVRALLIAESGSGKTVLINDLVLCALEYGWPVFVIDAKGDPADAEDLVNVARSYGRTAVAGGVWDLFNGTADQVTAKLMRLMPVPDGANQHYLDEIRGVLQAVQDQTPIRSVPDLRDRLTNPAPHVRDQYDLGMVNKAVDRATGATAGARALQSLLVALRPLERWLGEDGWSYDKPKADVTVIPLTPVDDAQARLGDLLLLDLRNFLSTRLERRDKYPVVVIVDEFPQLVTGAQDPGDTAGSLFETARSAGVGLVLATQSPAGLSNDEVRRRRALTSGAALIFGRSKDPEDVVKYAGTVIRMESSGLATGEELGTARAQHSYLIPPQDVREAADGAFWLVQGGAIAPFRALPNRKVDRQRDPVVDDAEVADTLDPDQAAD</sequence>
<feature type="transmembrane region" description="Helical" evidence="2">
    <location>
        <begin position="117"/>
        <end position="138"/>
    </location>
</feature>